<dbReference type="InterPro" id="IPR032466">
    <property type="entry name" value="Metal_Hydrolase"/>
</dbReference>
<dbReference type="OrthoDB" id="1407586at2"/>
<dbReference type="Pfam" id="PF04909">
    <property type="entry name" value="Amidohydro_2"/>
    <property type="match status" value="1"/>
</dbReference>
<dbReference type="SUPFAM" id="SSF51556">
    <property type="entry name" value="Metallo-dependent hydrolases"/>
    <property type="match status" value="1"/>
</dbReference>
<dbReference type="PANTHER" id="PTHR21240:SF19">
    <property type="entry name" value="CATALYTIC_ HYDROLASE"/>
    <property type="match status" value="1"/>
</dbReference>
<evidence type="ECO:0000313" key="3">
    <source>
        <dbReference type="EMBL" id="TDO48432.1"/>
    </source>
</evidence>
<dbReference type="Proteomes" id="UP000295388">
    <property type="component" value="Unassembled WGS sequence"/>
</dbReference>
<name>A0A4R6KDK7_9ACTN</name>
<proteinExistence type="predicted"/>
<evidence type="ECO:0000259" key="2">
    <source>
        <dbReference type="Pfam" id="PF04909"/>
    </source>
</evidence>
<accession>A0A4R6KDK7</accession>
<dbReference type="RefSeq" id="WP_133800864.1">
    <property type="nucleotide sequence ID" value="NZ_SNWQ01000007.1"/>
</dbReference>
<organism evidence="3 4">
    <name type="scientific">Kribbella caucasensis</name>
    <dbReference type="NCBI Taxonomy" id="2512215"/>
    <lineage>
        <taxon>Bacteria</taxon>
        <taxon>Bacillati</taxon>
        <taxon>Actinomycetota</taxon>
        <taxon>Actinomycetes</taxon>
        <taxon>Propionibacteriales</taxon>
        <taxon>Kribbellaceae</taxon>
        <taxon>Kribbella</taxon>
    </lineage>
</organism>
<feature type="domain" description="Amidohydrolase-related" evidence="2">
    <location>
        <begin position="25"/>
        <end position="294"/>
    </location>
</feature>
<comment type="caution">
    <text evidence="3">The sequence shown here is derived from an EMBL/GenBank/DDBJ whole genome shotgun (WGS) entry which is preliminary data.</text>
</comment>
<dbReference type="AlphaFoldDB" id="A0A4R6KDK7"/>
<evidence type="ECO:0000256" key="1">
    <source>
        <dbReference type="ARBA" id="ARBA00023239"/>
    </source>
</evidence>
<dbReference type="InterPro" id="IPR032465">
    <property type="entry name" value="ACMSD"/>
</dbReference>
<keyword evidence="1" id="KW-0456">Lyase</keyword>
<dbReference type="InterPro" id="IPR006680">
    <property type="entry name" value="Amidohydro-rel"/>
</dbReference>
<evidence type="ECO:0000313" key="4">
    <source>
        <dbReference type="Proteomes" id="UP000295388"/>
    </source>
</evidence>
<dbReference type="CDD" id="cd01292">
    <property type="entry name" value="metallo-dependent_hydrolases"/>
    <property type="match status" value="1"/>
</dbReference>
<sequence>MVRYEPAIDLDAIDAIDMHTHVEADAHGHFSLDQELMDASAAYFKAGQPRTPTIDDIAEHYRSRRIAAVVFTVDSETATGHPALSSEEIIEGAARHNDILIPFGSVDPRAGEAAIQKAQHLIEDCGALGLKFHPSLQAFRPNDERFYPLYQTLSDLGVVALFHTGQTGIGAGLPGGRGIKLRYSDPMLLDDVAADFPDLKIVMAHPGVPWADAAISVATHKANVHMDLSGWLPKYFPAQLVRQLSTLLRTKVMFGSDFPVITPDRWLQSFAELPVTDDAKPLIYKENAARLLGLR</sequence>
<keyword evidence="4" id="KW-1185">Reference proteome</keyword>
<protein>
    <recommendedName>
        <fullName evidence="2">Amidohydrolase-related domain-containing protein</fullName>
    </recommendedName>
</protein>
<dbReference type="Gene3D" id="3.20.20.140">
    <property type="entry name" value="Metal-dependent hydrolases"/>
    <property type="match status" value="1"/>
</dbReference>
<dbReference type="PANTHER" id="PTHR21240">
    <property type="entry name" value="2-AMINO-3-CARBOXYLMUCONATE-6-SEMIALDEHYDE DECARBOXYLASE"/>
    <property type="match status" value="1"/>
</dbReference>
<dbReference type="GO" id="GO:0016831">
    <property type="term" value="F:carboxy-lyase activity"/>
    <property type="evidence" value="ECO:0007669"/>
    <property type="project" value="InterPro"/>
</dbReference>
<dbReference type="EMBL" id="SNWQ01000007">
    <property type="protein sequence ID" value="TDO48432.1"/>
    <property type="molecule type" value="Genomic_DNA"/>
</dbReference>
<reference evidence="3 4" key="1">
    <citation type="submission" date="2019-03" db="EMBL/GenBank/DDBJ databases">
        <title>Genomic Encyclopedia of Type Strains, Phase III (KMG-III): the genomes of soil and plant-associated and newly described type strains.</title>
        <authorList>
            <person name="Whitman W."/>
        </authorList>
    </citation>
    <scope>NUCLEOTIDE SEQUENCE [LARGE SCALE GENOMIC DNA]</scope>
    <source>
        <strain evidence="3 4">VKM Ac-2527</strain>
    </source>
</reference>
<gene>
    <name evidence="3" type="ORF">EV643_10761</name>
</gene>
<dbReference type="GO" id="GO:0016787">
    <property type="term" value="F:hydrolase activity"/>
    <property type="evidence" value="ECO:0007669"/>
    <property type="project" value="InterPro"/>
</dbReference>